<dbReference type="Proteomes" id="UP001412067">
    <property type="component" value="Unassembled WGS sequence"/>
</dbReference>
<protein>
    <submittedName>
        <fullName evidence="2">Uncharacterized protein</fullName>
    </submittedName>
</protein>
<evidence type="ECO:0000256" key="1">
    <source>
        <dbReference type="SAM" id="SignalP"/>
    </source>
</evidence>
<dbReference type="EMBL" id="JBBWWR010000009">
    <property type="protein sequence ID" value="KAK8961995.1"/>
    <property type="molecule type" value="Genomic_DNA"/>
</dbReference>
<evidence type="ECO:0000313" key="2">
    <source>
        <dbReference type="EMBL" id="KAK8961995.1"/>
    </source>
</evidence>
<comment type="caution">
    <text evidence="2">The sequence shown here is derived from an EMBL/GenBank/DDBJ whole genome shotgun (WGS) entry which is preliminary data.</text>
</comment>
<keyword evidence="3" id="KW-1185">Reference proteome</keyword>
<accession>A0ABR2MDF2</accession>
<proteinExistence type="predicted"/>
<keyword evidence="1" id="KW-0732">Signal</keyword>
<organism evidence="2 3">
    <name type="scientific">Platanthera guangdongensis</name>
    <dbReference type="NCBI Taxonomy" id="2320717"/>
    <lineage>
        <taxon>Eukaryota</taxon>
        <taxon>Viridiplantae</taxon>
        <taxon>Streptophyta</taxon>
        <taxon>Embryophyta</taxon>
        <taxon>Tracheophyta</taxon>
        <taxon>Spermatophyta</taxon>
        <taxon>Magnoliopsida</taxon>
        <taxon>Liliopsida</taxon>
        <taxon>Asparagales</taxon>
        <taxon>Orchidaceae</taxon>
        <taxon>Orchidoideae</taxon>
        <taxon>Orchideae</taxon>
        <taxon>Orchidinae</taxon>
        <taxon>Platanthera</taxon>
    </lineage>
</organism>
<name>A0ABR2MDF2_9ASPA</name>
<evidence type="ECO:0000313" key="3">
    <source>
        <dbReference type="Proteomes" id="UP001412067"/>
    </source>
</evidence>
<feature type="signal peptide" evidence="1">
    <location>
        <begin position="1"/>
        <end position="27"/>
    </location>
</feature>
<feature type="chain" id="PRO_5046223786" evidence="1">
    <location>
        <begin position="28"/>
        <end position="65"/>
    </location>
</feature>
<reference evidence="2 3" key="1">
    <citation type="journal article" date="2022" name="Nat. Plants">
        <title>Genomes of leafy and leafless Platanthera orchids illuminate the evolution of mycoheterotrophy.</title>
        <authorList>
            <person name="Li M.H."/>
            <person name="Liu K.W."/>
            <person name="Li Z."/>
            <person name="Lu H.C."/>
            <person name="Ye Q.L."/>
            <person name="Zhang D."/>
            <person name="Wang J.Y."/>
            <person name="Li Y.F."/>
            <person name="Zhong Z.M."/>
            <person name="Liu X."/>
            <person name="Yu X."/>
            <person name="Liu D.K."/>
            <person name="Tu X.D."/>
            <person name="Liu B."/>
            <person name="Hao Y."/>
            <person name="Liao X.Y."/>
            <person name="Jiang Y.T."/>
            <person name="Sun W.H."/>
            <person name="Chen J."/>
            <person name="Chen Y.Q."/>
            <person name="Ai Y."/>
            <person name="Zhai J.W."/>
            <person name="Wu S.S."/>
            <person name="Zhou Z."/>
            <person name="Hsiao Y.Y."/>
            <person name="Wu W.L."/>
            <person name="Chen Y.Y."/>
            <person name="Lin Y.F."/>
            <person name="Hsu J.L."/>
            <person name="Li C.Y."/>
            <person name="Wang Z.W."/>
            <person name="Zhao X."/>
            <person name="Zhong W.Y."/>
            <person name="Ma X.K."/>
            <person name="Ma L."/>
            <person name="Huang J."/>
            <person name="Chen G.Z."/>
            <person name="Huang M.Z."/>
            <person name="Huang L."/>
            <person name="Peng D.H."/>
            <person name="Luo Y.B."/>
            <person name="Zou S.Q."/>
            <person name="Chen S.P."/>
            <person name="Lan S."/>
            <person name="Tsai W.C."/>
            <person name="Van de Peer Y."/>
            <person name="Liu Z.J."/>
        </authorList>
    </citation>
    <scope>NUCLEOTIDE SEQUENCE [LARGE SCALE GENOMIC DNA]</scope>
    <source>
        <strain evidence="2">Lor288</strain>
    </source>
</reference>
<sequence length="65" mass="7012">MADRKLVFVAFFLVAVLMAAVVLPATAQDFGKCLKDCIDSCYDGTNAAECSDMCSQACMIKPKNK</sequence>
<gene>
    <name evidence="2" type="ORF">KSP40_PGU019188</name>
</gene>